<accession>A0AAN9LRJ9</accession>
<reference evidence="1 2" key="1">
    <citation type="submission" date="2024-01" db="EMBL/GenBank/DDBJ databases">
        <title>The genomes of 5 underutilized Papilionoideae crops provide insights into root nodulation and disease resistanc.</title>
        <authorList>
            <person name="Jiang F."/>
        </authorList>
    </citation>
    <scope>NUCLEOTIDE SEQUENCE [LARGE SCALE GENOMIC DNA]</scope>
    <source>
        <strain evidence="1">LVBAO_FW01</strain>
        <tissue evidence="1">Leaves</tissue>
    </source>
</reference>
<organism evidence="1 2">
    <name type="scientific">Canavalia gladiata</name>
    <name type="common">Sword bean</name>
    <name type="synonym">Dolichos gladiatus</name>
    <dbReference type="NCBI Taxonomy" id="3824"/>
    <lineage>
        <taxon>Eukaryota</taxon>
        <taxon>Viridiplantae</taxon>
        <taxon>Streptophyta</taxon>
        <taxon>Embryophyta</taxon>
        <taxon>Tracheophyta</taxon>
        <taxon>Spermatophyta</taxon>
        <taxon>Magnoliopsida</taxon>
        <taxon>eudicotyledons</taxon>
        <taxon>Gunneridae</taxon>
        <taxon>Pentapetalae</taxon>
        <taxon>rosids</taxon>
        <taxon>fabids</taxon>
        <taxon>Fabales</taxon>
        <taxon>Fabaceae</taxon>
        <taxon>Papilionoideae</taxon>
        <taxon>50 kb inversion clade</taxon>
        <taxon>NPAAA clade</taxon>
        <taxon>indigoferoid/millettioid clade</taxon>
        <taxon>Phaseoleae</taxon>
        <taxon>Canavalia</taxon>
    </lineage>
</organism>
<dbReference type="EMBL" id="JAYMYQ010000004">
    <property type="protein sequence ID" value="KAK7338273.1"/>
    <property type="molecule type" value="Genomic_DNA"/>
</dbReference>
<sequence length="127" mass="14652">MGSHNSFCAKGLGVNSCGPCKRRRGSVNHIPFSDFVTHQYPREPKPRVWQRNSLSYSTWLVSHSHNRIQISFESFKDSSAPSIYFDHLLRFCELLVPLGTKSQQEGIFRARNHRADRLRLSLPLIQL</sequence>
<dbReference type="AlphaFoldDB" id="A0AAN9LRJ9"/>
<comment type="caution">
    <text evidence="1">The sequence shown here is derived from an EMBL/GenBank/DDBJ whole genome shotgun (WGS) entry which is preliminary data.</text>
</comment>
<gene>
    <name evidence="1" type="ORF">VNO77_18877</name>
</gene>
<evidence type="ECO:0000313" key="2">
    <source>
        <dbReference type="Proteomes" id="UP001367508"/>
    </source>
</evidence>
<name>A0AAN9LRJ9_CANGL</name>
<evidence type="ECO:0000313" key="1">
    <source>
        <dbReference type="EMBL" id="KAK7338273.1"/>
    </source>
</evidence>
<dbReference type="Proteomes" id="UP001367508">
    <property type="component" value="Unassembled WGS sequence"/>
</dbReference>
<protein>
    <submittedName>
        <fullName evidence="1">Uncharacterized protein</fullName>
    </submittedName>
</protein>
<proteinExistence type="predicted"/>
<keyword evidence="2" id="KW-1185">Reference proteome</keyword>